<sequence length="368" mass="41198">MKYFNIVFAVFAVILIQACNPMDDILEDLEISNTVVADLDLTLTEDDYGLVGLSFPNFGSDDEAKTLIPDILTEKYPQFGEGSSALVTYDIYSPVRINDEYMDTVRTEDYEALGFTYGNLDGVNDIVDVIEYKFPDAGERDVVTLTYEWYCGGCPDQGTRTSKIANYDGSWYVSYVPTSEDYAFMGQSFPNFDSRTTARERIAYVLSDRYPFAEAGDIRTAVFTYTYVPDGGSRQFEDFLVVFEYDGSSWVPFQDVVSQTLQLGHDGSAWVPDNTIKYNMTGDDFAWVAAEFGDRNPDGASSADRYGNFDLTLWSNDQILEAVGELLLDLFPAVEGQKYLVSYATWEPGAGTGELHVIYEGGSYVEVR</sequence>
<protein>
    <recommendedName>
        <fullName evidence="3">DUF5017 domain-containing protein</fullName>
    </recommendedName>
</protein>
<evidence type="ECO:0000313" key="2">
    <source>
        <dbReference type="Proteomes" id="UP000223913"/>
    </source>
</evidence>
<accession>A0A2D0NJ10</accession>
<reference evidence="1 2" key="1">
    <citation type="submission" date="2017-10" db="EMBL/GenBank/DDBJ databases">
        <title>The draft genome sequence of Lewinella nigricans NBRC 102662.</title>
        <authorList>
            <person name="Wang K."/>
        </authorList>
    </citation>
    <scope>NUCLEOTIDE SEQUENCE [LARGE SCALE GENOMIC DNA]</scope>
    <source>
        <strain evidence="1 2">NBRC 102662</strain>
    </source>
</reference>
<dbReference type="OrthoDB" id="1013052at2"/>
<dbReference type="PROSITE" id="PS51257">
    <property type="entry name" value="PROKAR_LIPOPROTEIN"/>
    <property type="match status" value="1"/>
</dbReference>
<evidence type="ECO:0008006" key="3">
    <source>
        <dbReference type="Google" id="ProtNLM"/>
    </source>
</evidence>
<organism evidence="1 2">
    <name type="scientific">Flavilitoribacter nigricans (strain ATCC 23147 / DSM 23189 / NBRC 102662 / NCIMB 1420 / SS-2)</name>
    <name type="common">Lewinella nigricans</name>
    <dbReference type="NCBI Taxonomy" id="1122177"/>
    <lineage>
        <taxon>Bacteria</taxon>
        <taxon>Pseudomonadati</taxon>
        <taxon>Bacteroidota</taxon>
        <taxon>Saprospiria</taxon>
        <taxon>Saprospirales</taxon>
        <taxon>Lewinellaceae</taxon>
        <taxon>Flavilitoribacter</taxon>
    </lineage>
</organism>
<dbReference type="RefSeq" id="WP_099148074.1">
    <property type="nucleotide sequence ID" value="NZ_PDUD01000001.1"/>
</dbReference>
<dbReference type="AlphaFoldDB" id="A0A2D0NJ10"/>
<name>A0A2D0NJ10_FLAN2</name>
<gene>
    <name evidence="1" type="ORF">CRP01_00790</name>
</gene>
<proteinExistence type="predicted"/>
<dbReference type="Proteomes" id="UP000223913">
    <property type="component" value="Unassembled WGS sequence"/>
</dbReference>
<comment type="caution">
    <text evidence="1">The sequence shown here is derived from an EMBL/GenBank/DDBJ whole genome shotgun (WGS) entry which is preliminary data.</text>
</comment>
<keyword evidence="2" id="KW-1185">Reference proteome</keyword>
<dbReference type="EMBL" id="PDUD01000001">
    <property type="protein sequence ID" value="PHN08482.1"/>
    <property type="molecule type" value="Genomic_DNA"/>
</dbReference>
<evidence type="ECO:0000313" key="1">
    <source>
        <dbReference type="EMBL" id="PHN08482.1"/>
    </source>
</evidence>